<proteinExistence type="predicted"/>
<dbReference type="EnsemblPlants" id="PGSC0003DMT400066986">
    <property type="protein sequence ID" value="PGSC0003DMT400066986"/>
    <property type="gene ID" value="PGSC0003DMG402026039"/>
</dbReference>
<sequence>MGRSSSVNRLLIRDSALKYSVFSCPSCQPKSSSYTFPDNLHVFHLCILQQITAHNLKN</sequence>
<organism evidence="1 2">
    <name type="scientific">Solanum tuberosum</name>
    <name type="common">Potato</name>
    <dbReference type="NCBI Taxonomy" id="4113"/>
    <lineage>
        <taxon>Eukaryota</taxon>
        <taxon>Viridiplantae</taxon>
        <taxon>Streptophyta</taxon>
        <taxon>Embryophyta</taxon>
        <taxon>Tracheophyta</taxon>
        <taxon>Spermatophyta</taxon>
        <taxon>Magnoliopsida</taxon>
        <taxon>eudicotyledons</taxon>
        <taxon>Gunneridae</taxon>
        <taxon>Pentapetalae</taxon>
        <taxon>asterids</taxon>
        <taxon>lamiids</taxon>
        <taxon>Solanales</taxon>
        <taxon>Solanaceae</taxon>
        <taxon>Solanoideae</taxon>
        <taxon>Solaneae</taxon>
        <taxon>Solanum</taxon>
    </lineage>
</organism>
<reference evidence="2" key="1">
    <citation type="journal article" date="2011" name="Nature">
        <title>Genome sequence and analysis of the tuber crop potato.</title>
        <authorList>
            <consortium name="The Potato Genome Sequencing Consortium"/>
        </authorList>
    </citation>
    <scope>NUCLEOTIDE SEQUENCE [LARGE SCALE GENOMIC DNA]</scope>
    <source>
        <strain evidence="2">cv. DM1-3 516 R44</strain>
    </source>
</reference>
<dbReference type="Gramene" id="PGSC0003DMT400066986">
    <property type="protein sequence ID" value="PGSC0003DMT400066986"/>
    <property type="gene ID" value="PGSC0003DMG402026039"/>
</dbReference>
<protein>
    <submittedName>
        <fullName evidence="1">Uncharacterized protein</fullName>
    </submittedName>
</protein>
<dbReference type="AlphaFoldDB" id="M1CGH2"/>
<dbReference type="HOGENOM" id="CLU_2982827_0_0_1"/>
<evidence type="ECO:0000313" key="1">
    <source>
        <dbReference type="EnsemblPlants" id="PGSC0003DMT400066986"/>
    </source>
</evidence>
<dbReference type="Proteomes" id="UP000011115">
    <property type="component" value="Unassembled WGS sequence"/>
</dbReference>
<dbReference type="InParanoid" id="M1CGH2"/>
<dbReference type="PaxDb" id="4113-PGSC0003DMT400066986"/>
<reference evidence="1" key="2">
    <citation type="submission" date="2015-06" db="UniProtKB">
        <authorList>
            <consortium name="EnsemblPlants"/>
        </authorList>
    </citation>
    <scope>IDENTIFICATION</scope>
    <source>
        <strain evidence="1">DM1-3 516 R44</strain>
    </source>
</reference>
<name>M1CGH2_SOLTU</name>
<keyword evidence="2" id="KW-1185">Reference proteome</keyword>
<evidence type="ECO:0000313" key="2">
    <source>
        <dbReference type="Proteomes" id="UP000011115"/>
    </source>
</evidence>
<accession>M1CGH2</accession>